<comment type="caution">
    <text evidence="2">The sequence shown here is derived from an EMBL/GenBank/DDBJ whole genome shotgun (WGS) entry which is preliminary data.</text>
</comment>
<accession>A0A7J5YGW0</accession>
<feature type="compositionally biased region" description="Basic and acidic residues" evidence="1">
    <location>
        <begin position="325"/>
        <end position="346"/>
    </location>
</feature>
<name>A0A7J5YGW0_DISMA</name>
<dbReference type="Proteomes" id="UP000518266">
    <property type="component" value="Unassembled WGS sequence"/>
</dbReference>
<evidence type="ECO:0000313" key="3">
    <source>
        <dbReference type="Proteomes" id="UP000518266"/>
    </source>
</evidence>
<evidence type="ECO:0000313" key="2">
    <source>
        <dbReference type="EMBL" id="KAF3848736.1"/>
    </source>
</evidence>
<dbReference type="OrthoDB" id="10635478at2759"/>
<proteinExistence type="predicted"/>
<feature type="region of interest" description="Disordered" evidence="1">
    <location>
        <begin position="323"/>
        <end position="350"/>
    </location>
</feature>
<protein>
    <submittedName>
        <fullName evidence="2">Uncharacterized protein</fullName>
    </submittedName>
</protein>
<sequence length="386" mass="41860">MGQCGLSMPSRSRQMPSSFSFRPQACRQDMNSLAVSIVRLYSSRLRDLDFSSRLLISSSSSSSSSSRKDPPLSAPAWLFCSVSGDTRVGLGLCASSVSSWMITASTSKNSTCMSGSVRLVFIACTTRALLVASVCSLCVAMFFSAARLRRVMACFRFTAEWLRASTVAGASSSQALRISIARSYAAVLRRDDELRDLSSVDAEDVLHLSGEDVPDDDGEVHSSGHQGALVVARGDLVRVQDAVTLFRCPRRHVLALQQLDDGGLSGRNQDDAAVFSAAHQAALRGDVDAGRRALSWSMIPEDTGDNLSNDSWRLMVDDTCSSAQRKGEDNGCRDELSGTLHRDSRPAESPWISSLWKGSRRPKKNRVTGGQIRSWGGIKTCQHLKP</sequence>
<reference evidence="2 3" key="1">
    <citation type="submission" date="2020-03" db="EMBL/GenBank/DDBJ databases">
        <title>Dissostichus mawsoni Genome sequencing and assembly.</title>
        <authorList>
            <person name="Park H."/>
        </authorList>
    </citation>
    <scope>NUCLEOTIDE SEQUENCE [LARGE SCALE GENOMIC DNA]</scope>
    <source>
        <strain evidence="2">DM0001</strain>
        <tissue evidence="2">Muscle</tissue>
    </source>
</reference>
<evidence type="ECO:0000256" key="1">
    <source>
        <dbReference type="SAM" id="MobiDB-lite"/>
    </source>
</evidence>
<organism evidence="2 3">
    <name type="scientific">Dissostichus mawsoni</name>
    <name type="common">Antarctic cod</name>
    <dbReference type="NCBI Taxonomy" id="36200"/>
    <lineage>
        <taxon>Eukaryota</taxon>
        <taxon>Metazoa</taxon>
        <taxon>Chordata</taxon>
        <taxon>Craniata</taxon>
        <taxon>Vertebrata</taxon>
        <taxon>Euteleostomi</taxon>
        <taxon>Actinopterygii</taxon>
        <taxon>Neopterygii</taxon>
        <taxon>Teleostei</taxon>
        <taxon>Neoteleostei</taxon>
        <taxon>Acanthomorphata</taxon>
        <taxon>Eupercaria</taxon>
        <taxon>Perciformes</taxon>
        <taxon>Notothenioidei</taxon>
        <taxon>Nototheniidae</taxon>
        <taxon>Dissostichus</taxon>
    </lineage>
</organism>
<dbReference type="AlphaFoldDB" id="A0A7J5YGW0"/>
<keyword evidence="3" id="KW-1185">Reference proteome</keyword>
<dbReference type="EMBL" id="JAAKFY010000012">
    <property type="protein sequence ID" value="KAF3848736.1"/>
    <property type="molecule type" value="Genomic_DNA"/>
</dbReference>
<gene>
    <name evidence="2" type="ORF">F7725_015233</name>
</gene>